<dbReference type="InterPro" id="IPR036514">
    <property type="entry name" value="SGNH_hydro_sf"/>
</dbReference>
<name>A0A450TV29_9GAMM</name>
<dbReference type="Pfam" id="PF21211">
    <property type="entry name" value="FkbH_N"/>
    <property type="match status" value="1"/>
</dbReference>
<dbReference type="NCBIfam" id="TIGR01681">
    <property type="entry name" value="HAD-SF-IIIC"/>
    <property type="match status" value="1"/>
</dbReference>
<dbReference type="InterPro" id="IPR036412">
    <property type="entry name" value="HAD-like_sf"/>
</dbReference>
<reference evidence="2" key="1">
    <citation type="submission" date="2019-02" db="EMBL/GenBank/DDBJ databases">
        <authorList>
            <person name="Gruber-Vodicka R. H."/>
            <person name="Seah K. B. B."/>
        </authorList>
    </citation>
    <scope>NUCLEOTIDE SEQUENCE</scope>
    <source>
        <strain evidence="2">BECK_BZ131</strain>
    </source>
</reference>
<dbReference type="InterPro" id="IPR049369">
    <property type="entry name" value="BF1531-like_N"/>
</dbReference>
<accession>A0A450TV29</accession>
<dbReference type="Gene3D" id="3.40.50.1000">
    <property type="entry name" value="HAD superfamily/HAD-like"/>
    <property type="match status" value="1"/>
</dbReference>
<evidence type="ECO:0000313" key="2">
    <source>
        <dbReference type="EMBL" id="VFJ72825.1"/>
    </source>
</evidence>
<dbReference type="AlphaFoldDB" id="A0A450TV29"/>
<dbReference type="InterPro" id="IPR010037">
    <property type="entry name" value="FkbH_domain"/>
</dbReference>
<protein>
    <submittedName>
        <fullName evidence="2">HAD-superfamily phosphatase, subfamily IIIC/FkbH-like domain-containing protein</fullName>
    </submittedName>
</protein>
<organism evidence="2">
    <name type="scientific">Candidatus Kentrum sp. FW</name>
    <dbReference type="NCBI Taxonomy" id="2126338"/>
    <lineage>
        <taxon>Bacteria</taxon>
        <taxon>Pseudomonadati</taxon>
        <taxon>Pseudomonadota</taxon>
        <taxon>Gammaproteobacteria</taxon>
        <taxon>Candidatus Kentrum</taxon>
    </lineage>
</organism>
<dbReference type="InterPro" id="IPR010033">
    <property type="entry name" value="HAD_SF_ppase_IIIC"/>
</dbReference>
<proteinExistence type="predicted"/>
<dbReference type="SUPFAM" id="SSF56784">
    <property type="entry name" value="HAD-like"/>
    <property type="match status" value="1"/>
</dbReference>
<feature type="domain" description="BF1531-like N-terminal" evidence="1">
    <location>
        <begin position="64"/>
        <end position="243"/>
    </location>
</feature>
<dbReference type="Gene3D" id="3.40.50.1110">
    <property type="entry name" value="SGNH hydrolase"/>
    <property type="match status" value="1"/>
</dbReference>
<evidence type="ECO:0000259" key="1">
    <source>
        <dbReference type="Pfam" id="PF21211"/>
    </source>
</evidence>
<sequence>MNSWYDLDWLLPLENKQLERLGGDNITLEMVQRLASNRFNDRQARKIVKAIRGKNTISGLVNVRLAVLTDCNLTFCKDMLTATGLRYGLMLDIMLVEYSDILAQVTDDNSELYRFEADFIVYAGFGALLHALVTDFRDAVDGENLLRQATNQLDDELRMTVETIGAKSEAQILIQTIPSTLPDLFGNADRFQAQAFGYEVDRLNIAIAKMGFPLIDIARLAARIGTYDWMDDAGYHWTKVPFAQQWSGSYCDVVVRRIAISRGRVKKCLILDLDDTLWGGVVGDEGVDGIVLGNNSAMGEVFLAGQRYYKMLANRGVLLAVCSKNDLSNALLPFEKHPEMILEKNDISCFVANWEPKPDNIRYISEALNLGLDSFVFLDNDPMERDLVRAMLPQVAVPQVSDHEPSLYPRTLEAAGYFETAGFTSTDLARMEDYKANVRRTEIRQTSTDIDGYLKALDMKFRLEPFAMVDEDRIVQLINRSNQFNLTTKRYTNMEVARVCQAEDRFGFTVRLTDRFADLGIIAILICNELLHGDRRCWEIDTWLMSCRVLGRRVEQATLFCLVKAAFEVDAACLVGRYIPTEKNGMVRDHYEKLGFAVSDAFGPCAGGESVWILDVQNYLDMPRREDTLPFSFL</sequence>
<dbReference type="InterPro" id="IPR023214">
    <property type="entry name" value="HAD_sf"/>
</dbReference>
<gene>
    <name evidence="2" type="ORF">BECKFW1821C_GA0114237_103813</name>
</gene>
<dbReference type="GO" id="GO:0016788">
    <property type="term" value="F:hydrolase activity, acting on ester bonds"/>
    <property type="evidence" value="ECO:0007669"/>
    <property type="project" value="UniProtKB-ARBA"/>
</dbReference>
<dbReference type="EMBL" id="CAADFE010000038">
    <property type="protein sequence ID" value="VFJ72825.1"/>
    <property type="molecule type" value="Genomic_DNA"/>
</dbReference>
<dbReference type="NCBIfam" id="TIGR01686">
    <property type="entry name" value="FkbH"/>
    <property type="match status" value="1"/>
</dbReference>